<dbReference type="Gene3D" id="1.10.1060.10">
    <property type="entry name" value="Alpha-helical ferredoxin"/>
    <property type="match status" value="1"/>
</dbReference>
<protein>
    <recommendedName>
        <fullName evidence="7">D-lactate dehydrogenase (cytochrome)</fullName>
        <ecNumber evidence="7">1.1.2.4</ecNumber>
    </recommendedName>
</protein>
<comment type="cofactor">
    <cofactor evidence="1">
        <name>FAD</name>
        <dbReference type="ChEBI" id="CHEBI:57692"/>
    </cofactor>
</comment>
<dbReference type="InterPro" id="IPR009051">
    <property type="entry name" value="Helical_ferredxn"/>
</dbReference>
<dbReference type="Pfam" id="PF02754">
    <property type="entry name" value="CCG"/>
    <property type="match status" value="2"/>
</dbReference>
<dbReference type="Gene3D" id="3.30.43.10">
    <property type="entry name" value="Uridine Diphospho-n-acetylenolpyruvylglucosamine Reductase, domain 2"/>
    <property type="match status" value="1"/>
</dbReference>
<organism evidence="10 11">
    <name type="scientific">Candidatus Merdimorpha stercoravium</name>
    <dbReference type="NCBI Taxonomy" id="2840863"/>
    <lineage>
        <taxon>Bacteria</taxon>
        <taxon>Pseudomonadati</taxon>
        <taxon>Bacteroidota</taxon>
        <taxon>Flavobacteriia</taxon>
        <taxon>Flavobacteriales</taxon>
        <taxon>Candidatus Merdimorpha</taxon>
    </lineage>
</organism>
<dbReference type="Pfam" id="PF02913">
    <property type="entry name" value="FAD-oxidase_C"/>
    <property type="match status" value="1"/>
</dbReference>
<name>A0A9D1H934_9FLAO</name>
<keyword evidence="6" id="KW-0560">Oxidoreductase</keyword>
<dbReference type="InterPro" id="IPR017896">
    <property type="entry name" value="4Fe4S_Fe-S-bd"/>
</dbReference>
<dbReference type="InterPro" id="IPR016169">
    <property type="entry name" value="FAD-bd_PCMH_sub2"/>
</dbReference>
<keyword evidence="4" id="KW-0274">FAD</keyword>
<evidence type="ECO:0000256" key="2">
    <source>
        <dbReference type="ARBA" id="ARBA00008000"/>
    </source>
</evidence>
<reference evidence="10" key="2">
    <citation type="journal article" date="2021" name="PeerJ">
        <title>Extensive microbial diversity within the chicken gut microbiome revealed by metagenomics and culture.</title>
        <authorList>
            <person name="Gilroy R."/>
            <person name="Ravi A."/>
            <person name="Getino M."/>
            <person name="Pursley I."/>
            <person name="Horton D.L."/>
            <person name="Alikhan N.F."/>
            <person name="Baker D."/>
            <person name="Gharbi K."/>
            <person name="Hall N."/>
            <person name="Watson M."/>
            <person name="Adriaenssens E.M."/>
            <person name="Foster-Nyarko E."/>
            <person name="Jarju S."/>
            <person name="Secka A."/>
            <person name="Antonio M."/>
            <person name="Oren A."/>
            <person name="Chaudhuri R.R."/>
            <person name="La Ragione R."/>
            <person name="Hildebrand F."/>
            <person name="Pallen M.J."/>
        </authorList>
    </citation>
    <scope>NUCLEOTIDE SEQUENCE</scope>
    <source>
        <strain evidence="10">1383</strain>
    </source>
</reference>
<gene>
    <name evidence="10" type="ORF">IAC44_02595</name>
</gene>
<comment type="caution">
    <text evidence="10">The sequence shown here is derived from an EMBL/GenBank/DDBJ whole genome shotgun (WGS) entry which is preliminary data.</text>
</comment>
<dbReference type="GO" id="GO:1903457">
    <property type="term" value="P:lactate catabolic process"/>
    <property type="evidence" value="ECO:0007669"/>
    <property type="project" value="TreeGrafter"/>
</dbReference>
<evidence type="ECO:0000256" key="1">
    <source>
        <dbReference type="ARBA" id="ARBA00001974"/>
    </source>
</evidence>
<dbReference type="InterPro" id="IPR016167">
    <property type="entry name" value="FAD-bd_PCMH_sub1"/>
</dbReference>
<accession>A0A9D1H934</accession>
<feature type="domain" description="4Fe-4S ferredoxin-type" evidence="8">
    <location>
        <begin position="532"/>
        <end position="561"/>
    </location>
</feature>
<dbReference type="GO" id="GO:0051536">
    <property type="term" value="F:iron-sulfur cluster binding"/>
    <property type="evidence" value="ECO:0007669"/>
    <property type="project" value="InterPro"/>
</dbReference>
<dbReference type="InterPro" id="IPR006094">
    <property type="entry name" value="Oxid_FAD_bind_N"/>
</dbReference>
<keyword evidence="3" id="KW-0285">Flavoprotein</keyword>
<dbReference type="PROSITE" id="PS51379">
    <property type="entry name" value="4FE4S_FER_2"/>
    <property type="match status" value="1"/>
</dbReference>
<dbReference type="EC" id="1.1.2.4" evidence="7"/>
<dbReference type="Gene3D" id="3.30.465.10">
    <property type="match status" value="1"/>
</dbReference>
<evidence type="ECO:0000256" key="6">
    <source>
        <dbReference type="ARBA" id="ARBA00023002"/>
    </source>
</evidence>
<reference evidence="10" key="1">
    <citation type="submission" date="2020-10" db="EMBL/GenBank/DDBJ databases">
        <authorList>
            <person name="Gilroy R."/>
        </authorList>
    </citation>
    <scope>NUCLEOTIDE SEQUENCE</scope>
    <source>
        <strain evidence="10">1383</strain>
    </source>
</reference>
<dbReference type="InterPro" id="IPR004017">
    <property type="entry name" value="Cys_rich_dom"/>
</dbReference>
<evidence type="ECO:0000256" key="7">
    <source>
        <dbReference type="ARBA" id="ARBA00038897"/>
    </source>
</evidence>
<dbReference type="InterPro" id="IPR016164">
    <property type="entry name" value="FAD-linked_Oxase-like_C"/>
</dbReference>
<dbReference type="PANTHER" id="PTHR11748:SF111">
    <property type="entry name" value="D-LACTATE DEHYDROGENASE, MITOCHONDRIAL-RELATED"/>
    <property type="match status" value="1"/>
</dbReference>
<dbReference type="EMBL" id="DVLY01000058">
    <property type="protein sequence ID" value="HIT97703.1"/>
    <property type="molecule type" value="Genomic_DNA"/>
</dbReference>
<evidence type="ECO:0000256" key="5">
    <source>
        <dbReference type="ARBA" id="ARBA00022946"/>
    </source>
</evidence>
<feature type="domain" description="FAD-binding PCMH-type" evidence="9">
    <location>
        <begin position="39"/>
        <end position="266"/>
    </location>
</feature>
<dbReference type="Pfam" id="PF13183">
    <property type="entry name" value="Fer4_8"/>
    <property type="match status" value="1"/>
</dbReference>
<evidence type="ECO:0000259" key="9">
    <source>
        <dbReference type="PROSITE" id="PS51387"/>
    </source>
</evidence>
<evidence type="ECO:0000313" key="10">
    <source>
        <dbReference type="EMBL" id="HIT97703.1"/>
    </source>
</evidence>
<proteinExistence type="inferred from homology"/>
<sequence>MLSAAYQNFIDEVKKTVDPKRIYTDPLRTFAYGTDASFYRFIPKAVVRTFNEAEVRAVLAASARYKVPVTFRAAGTSLSGQASTDSVLVLASQGWEKYEVLEGGAVIRSQAGIVGARLNQILKPFGRKIGPDPASVGSAMIGGIVANNASGMNGTNENSYRTLRSIRIVLADGTVLDTGSHTSREEFLHTHRDFIARIIELRDAVRANKPLAERILKKYSIKNTTGLSIDPFVHFDDPFDIITHLMVGSEGTLAFISEVEMDTLPLIPYKASAMLYFENIADACRAVQNLKPLPVDTAELLDRGALHSVENNEGIPAFIKDLPEGATAILLETKASDPQTLEKNIARVREAVSGLKTLYPIEFTTDPAVYSNYWRIRSGVFPAVGAMRPVGTSCLIEDIVFPVEVLPQAVSELQALLVEHGYKDAVIYGHSIEGNFHFILNQDFATESEVKRFQGLLDAVVEFVVDRYDGSLKGEHGTGRNIAPFVRHEWGEEAYQLMLDVKKLFDPEGLLNQGVIFNDDPLCHIKHLKTLTQTDPNVDKCIECGFCEVNCLTNGFTLSARQRTVIRREISRLKLTGEDPARQAELERAYRYLGNQTCAKDGLCATSCPVKIDTGKLTQDLRQAEASNTAKKIARWTADHFSTVTSGMRVGLKAVNGVHSVLGSSLMGTLARGMRKLTFGALPLWTPAMPKGIDKPVQPPVDPACPDKVVYFPSCINQVMGAAKGDPDQEPLHQVFTRLLAKAGYQVIFPKNMGHLCCGTIWESKGFIEEADRKTAELEAALWEASEGGKYPVVCDQSPCLYRMLKKIRGMKLYEPVEFIDRFLMDRLEFTRVPETVAIHITCSMTKMGKADVLRRVAETCAERVFVPSEVGCCGFAGDRGFTYPEMNAFALRKLRRQIQDNGIRHGYSNSRTCEIGLNTNSGIPYQSLVYLVDRCTRPKKG</sequence>
<dbReference type="Pfam" id="PF01565">
    <property type="entry name" value="FAD_binding_4"/>
    <property type="match status" value="1"/>
</dbReference>
<dbReference type="GO" id="GO:0004458">
    <property type="term" value="F:D-lactate dehydrogenase (cytochrome) activity"/>
    <property type="evidence" value="ECO:0007669"/>
    <property type="project" value="UniProtKB-EC"/>
</dbReference>
<evidence type="ECO:0000256" key="4">
    <source>
        <dbReference type="ARBA" id="ARBA00022827"/>
    </source>
</evidence>
<dbReference type="PANTHER" id="PTHR11748">
    <property type="entry name" value="D-LACTATE DEHYDROGENASE"/>
    <property type="match status" value="1"/>
</dbReference>
<evidence type="ECO:0000313" key="11">
    <source>
        <dbReference type="Proteomes" id="UP000824161"/>
    </source>
</evidence>
<keyword evidence="5" id="KW-0809">Transit peptide</keyword>
<dbReference type="GO" id="GO:0008720">
    <property type="term" value="F:D-lactate dehydrogenase (NAD+) activity"/>
    <property type="evidence" value="ECO:0007669"/>
    <property type="project" value="TreeGrafter"/>
</dbReference>
<dbReference type="Gene3D" id="3.30.70.2740">
    <property type="match status" value="1"/>
</dbReference>
<dbReference type="InterPro" id="IPR036318">
    <property type="entry name" value="FAD-bd_PCMH-like_sf"/>
</dbReference>
<dbReference type="GO" id="GO:0071949">
    <property type="term" value="F:FAD binding"/>
    <property type="evidence" value="ECO:0007669"/>
    <property type="project" value="InterPro"/>
</dbReference>
<dbReference type="PROSITE" id="PS51387">
    <property type="entry name" value="FAD_PCMH"/>
    <property type="match status" value="1"/>
</dbReference>
<dbReference type="SUPFAM" id="SSF55103">
    <property type="entry name" value="FAD-linked oxidases, C-terminal domain"/>
    <property type="match status" value="1"/>
</dbReference>
<dbReference type="SUPFAM" id="SSF46548">
    <property type="entry name" value="alpha-helical ferredoxin"/>
    <property type="match status" value="1"/>
</dbReference>
<dbReference type="InterPro" id="IPR016166">
    <property type="entry name" value="FAD-bd_PCMH"/>
</dbReference>
<comment type="similarity">
    <text evidence="2">Belongs to the FAD-binding oxidoreductase/transferase type 4 family.</text>
</comment>
<dbReference type="Proteomes" id="UP000824161">
    <property type="component" value="Unassembled WGS sequence"/>
</dbReference>
<evidence type="ECO:0000256" key="3">
    <source>
        <dbReference type="ARBA" id="ARBA00022630"/>
    </source>
</evidence>
<dbReference type="InterPro" id="IPR004113">
    <property type="entry name" value="FAD-bd_oxidored_4_C"/>
</dbReference>
<dbReference type="AlphaFoldDB" id="A0A9D1H934"/>
<dbReference type="SUPFAM" id="SSF56176">
    <property type="entry name" value="FAD-binding/transporter-associated domain-like"/>
    <property type="match status" value="1"/>
</dbReference>
<evidence type="ECO:0000259" key="8">
    <source>
        <dbReference type="PROSITE" id="PS51379"/>
    </source>
</evidence>